<dbReference type="CDD" id="cd07153">
    <property type="entry name" value="Fur_like"/>
    <property type="match status" value="1"/>
</dbReference>
<dbReference type="InterPro" id="IPR002481">
    <property type="entry name" value="FUR"/>
</dbReference>
<keyword evidence="4" id="KW-0805">Transcription regulation</keyword>
<dbReference type="GO" id="GO:0005829">
    <property type="term" value="C:cytosol"/>
    <property type="evidence" value="ECO:0007669"/>
    <property type="project" value="TreeGrafter"/>
</dbReference>
<keyword evidence="12" id="KW-1185">Reference proteome</keyword>
<dbReference type="KEGG" id="eae:EAE_08445"/>
<feature type="binding site" evidence="9">
    <location>
        <position position="143"/>
    </location>
    <ligand>
        <name>Zn(2+)</name>
        <dbReference type="ChEBI" id="CHEBI:29105"/>
    </ligand>
</feature>
<dbReference type="InterPro" id="IPR036388">
    <property type="entry name" value="WH-like_DNA-bd_sf"/>
</dbReference>
<dbReference type="NCBIfam" id="NF008646">
    <property type="entry name" value="PRK11639.1"/>
    <property type="match status" value="1"/>
</dbReference>
<sequence>MDNTTSQEMLAQAEKLCVQRGVRLTPQRLEVLRLMSLQQGAISAYDLLDLLREKEPQAKPPTVYRALEFLLEQGFVHKVESTNSYVLCHLFDQPTHSSAMFICDRCGVVKEECAEGVEDIMHTLAARMGFALRHNVIEAHGLCAACVEVEACSTREHCHHDHTIQIKKKAR</sequence>
<protein>
    <recommendedName>
        <fullName evidence="8">Zinc uptake regulation protein</fullName>
    </recommendedName>
</protein>
<evidence type="ECO:0000256" key="3">
    <source>
        <dbReference type="ARBA" id="ARBA00022833"/>
    </source>
</evidence>
<dbReference type="GO" id="GO:1900376">
    <property type="term" value="P:regulation of secondary metabolite biosynthetic process"/>
    <property type="evidence" value="ECO:0007669"/>
    <property type="project" value="TreeGrafter"/>
</dbReference>
<dbReference type="PANTHER" id="PTHR33202">
    <property type="entry name" value="ZINC UPTAKE REGULATION PROTEIN"/>
    <property type="match status" value="1"/>
</dbReference>
<dbReference type="PATRIC" id="fig|1028307.3.peg.1683"/>
<evidence type="ECO:0000256" key="9">
    <source>
        <dbReference type="PIRSR" id="PIRSR602481-1"/>
    </source>
</evidence>
<dbReference type="FunFam" id="3.30.1490.190:FF:000002">
    <property type="entry name" value="Zinc uptake transcriptional repressor"/>
    <property type="match status" value="1"/>
</dbReference>
<evidence type="ECO:0000256" key="10">
    <source>
        <dbReference type="PIRSR" id="PIRSR602481-2"/>
    </source>
</evidence>
<name>A0A0H3FMJ8_KLEAK</name>
<keyword evidence="6" id="KW-0804">Transcription</keyword>
<dbReference type="FunFam" id="1.10.10.10:FF:000137">
    <property type="entry name" value="Zinc uptake transcriptional repressor"/>
    <property type="match status" value="1"/>
</dbReference>
<keyword evidence="10" id="KW-0408">Iron</keyword>
<evidence type="ECO:0000256" key="1">
    <source>
        <dbReference type="ARBA" id="ARBA00007957"/>
    </source>
</evidence>
<reference evidence="11 12" key="1">
    <citation type="journal article" date="2012" name="J. Bacteriol.">
        <title>Complete genome sequence of Enterobacter aerogenes KCTC 2190.</title>
        <authorList>
            <person name="Shin S.H."/>
            <person name="Kim S."/>
            <person name="Kim J.Y."/>
            <person name="Lee S."/>
            <person name="Um Y."/>
            <person name="Oh M.K."/>
            <person name="Kim Y.R."/>
            <person name="Lee J."/>
            <person name="Yang K.S."/>
        </authorList>
    </citation>
    <scope>NUCLEOTIDE SEQUENCE [LARGE SCALE GENOMIC DNA]</scope>
    <source>
        <strain evidence="11 12">KCTC 2190</strain>
    </source>
</reference>
<gene>
    <name evidence="11" type="ordered locus">EAE_08445</name>
</gene>
<proteinExistence type="inferred from homology"/>
<keyword evidence="9" id="KW-0479">Metal-binding</keyword>
<dbReference type="OrthoDB" id="9801127at2"/>
<comment type="similarity">
    <text evidence="1">Belongs to the Fur family.</text>
</comment>
<feature type="binding site" evidence="9">
    <location>
        <position position="106"/>
    </location>
    <ligand>
        <name>Zn(2+)</name>
        <dbReference type="ChEBI" id="CHEBI:29105"/>
    </ligand>
</feature>
<dbReference type="Proteomes" id="UP000008881">
    <property type="component" value="Chromosome"/>
</dbReference>
<dbReference type="InterPro" id="IPR043135">
    <property type="entry name" value="Fur_C"/>
</dbReference>
<accession>A0A0H3FMJ8</accession>
<dbReference type="PANTHER" id="PTHR33202:SF6">
    <property type="entry name" value="ZINC UPTAKE REGULATION PROTEIN"/>
    <property type="match status" value="1"/>
</dbReference>
<evidence type="ECO:0000313" key="11">
    <source>
        <dbReference type="EMBL" id="AEG96613.1"/>
    </source>
</evidence>
<dbReference type="RefSeq" id="WP_015368760.1">
    <property type="nucleotide sequence ID" value="NC_015663.1"/>
</dbReference>
<evidence type="ECO:0000256" key="2">
    <source>
        <dbReference type="ARBA" id="ARBA00022491"/>
    </source>
</evidence>
<evidence type="ECO:0000313" key="12">
    <source>
        <dbReference type="Proteomes" id="UP000008881"/>
    </source>
</evidence>
<dbReference type="eggNOG" id="COG0735">
    <property type="taxonomic scope" value="Bacteria"/>
</dbReference>
<feature type="binding site" evidence="9">
    <location>
        <position position="146"/>
    </location>
    <ligand>
        <name>Zn(2+)</name>
        <dbReference type="ChEBI" id="CHEBI:29105"/>
    </ligand>
</feature>
<dbReference type="GO" id="GO:0045892">
    <property type="term" value="P:negative regulation of DNA-templated transcription"/>
    <property type="evidence" value="ECO:0007669"/>
    <property type="project" value="TreeGrafter"/>
</dbReference>
<comment type="cofactor">
    <cofactor evidence="9">
        <name>Zn(2+)</name>
        <dbReference type="ChEBI" id="CHEBI:29105"/>
    </cofactor>
    <text evidence="9">Binds 1 zinc ion per subunit.</text>
</comment>
<dbReference type="InterPro" id="IPR036390">
    <property type="entry name" value="WH_DNA-bd_sf"/>
</dbReference>
<evidence type="ECO:0000256" key="8">
    <source>
        <dbReference type="ARBA" id="ARBA00073464"/>
    </source>
</evidence>
<dbReference type="Gene3D" id="3.30.1490.190">
    <property type="match status" value="1"/>
</dbReference>
<comment type="cofactor">
    <cofactor evidence="10">
        <name>Mn(2+)</name>
        <dbReference type="ChEBI" id="CHEBI:29035"/>
    </cofactor>
    <cofactor evidence="10">
        <name>Fe(2+)</name>
        <dbReference type="ChEBI" id="CHEBI:29033"/>
    </cofactor>
    <text evidence="10">Binds 1 Mn(2+) or Fe(2+) ion per subunit.</text>
</comment>
<dbReference type="GO" id="GO:0008270">
    <property type="term" value="F:zinc ion binding"/>
    <property type="evidence" value="ECO:0007669"/>
    <property type="project" value="TreeGrafter"/>
</dbReference>
<dbReference type="GeneID" id="93309873"/>
<comment type="function">
    <text evidence="7">Acts as a negative controlling element, employing Zn(2+) as a cofactor to bind the operator of the repressed genes (znuACB).</text>
</comment>
<dbReference type="AlphaFoldDB" id="A0A0H3FMJ8"/>
<dbReference type="GO" id="GO:0000976">
    <property type="term" value="F:transcription cis-regulatory region binding"/>
    <property type="evidence" value="ECO:0007669"/>
    <property type="project" value="TreeGrafter"/>
</dbReference>
<organism evidence="11 12">
    <name type="scientific">Klebsiella aerogenes (strain ATCC 13048 / DSM 30053 / CCUG 1429 / JCM 1235 / KCTC 2190 / NBRC 13534 / NCIMB 10102 / NCTC 10006 / CDC 819-56)</name>
    <name type="common">Enterobacter aerogenes</name>
    <dbReference type="NCBI Taxonomy" id="1028307"/>
    <lineage>
        <taxon>Bacteria</taxon>
        <taxon>Pseudomonadati</taxon>
        <taxon>Pseudomonadota</taxon>
        <taxon>Gammaproteobacteria</taxon>
        <taxon>Enterobacterales</taxon>
        <taxon>Enterobacteriaceae</taxon>
        <taxon>Klebsiella/Raoultella group</taxon>
        <taxon>Klebsiella</taxon>
    </lineage>
</organism>
<evidence type="ECO:0000256" key="7">
    <source>
        <dbReference type="ARBA" id="ARBA00056831"/>
    </source>
</evidence>
<dbReference type="Gene3D" id="1.10.10.10">
    <property type="entry name" value="Winged helix-like DNA-binding domain superfamily/Winged helix DNA-binding domain"/>
    <property type="match status" value="1"/>
</dbReference>
<evidence type="ECO:0000256" key="6">
    <source>
        <dbReference type="ARBA" id="ARBA00023163"/>
    </source>
</evidence>
<keyword evidence="5" id="KW-0238">DNA-binding</keyword>
<feature type="binding site" evidence="9">
    <location>
        <position position="103"/>
    </location>
    <ligand>
        <name>Zn(2+)</name>
        <dbReference type="ChEBI" id="CHEBI:29105"/>
    </ligand>
</feature>
<dbReference type="SUPFAM" id="SSF46785">
    <property type="entry name" value="Winged helix' DNA-binding domain"/>
    <property type="match status" value="1"/>
</dbReference>
<dbReference type="Pfam" id="PF01475">
    <property type="entry name" value="FUR"/>
    <property type="match status" value="1"/>
</dbReference>
<keyword evidence="2" id="KW-0678">Repressor</keyword>
<dbReference type="EMBL" id="CP002824">
    <property type="protein sequence ID" value="AEG96613.1"/>
    <property type="molecule type" value="Genomic_DNA"/>
</dbReference>
<dbReference type="HOGENOM" id="CLU_096072_2_1_6"/>
<keyword evidence="3 9" id="KW-0862">Zinc</keyword>
<evidence type="ECO:0000256" key="4">
    <source>
        <dbReference type="ARBA" id="ARBA00023015"/>
    </source>
</evidence>
<dbReference type="GO" id="GO:0003700">
    <property type="term" value="F:DNA-binding transcription factor activity"/>
    <property type="evidence" value="ECO:0007669"/>
    <property type="project" value="InterPro"/>
</dbReference>
<feature type="binding site" evidence="10">
    <location>
        <position position="118"/>
    </location>
    <ligand>
        <name>Fe cation</name>
        <dbReference type="ChEBI" id="CHEBI:24875"/>
    </ligand>
</feature>
<evidence type="ECO:0000256" key="5">
    <source>
        <dbReference type="ARBA" id="ARBA00023125"/>
    </source>
</evidence>